<feature type="transmembrane region" description="Helical" evidence="1">
    <location>
        <begin position="31"/>
        <end position="53"/>
    </location>
</feature>
<accession>A0A100JKP1</accession>
<keyword evidence="1" id="KW-0812">Transmembrane</keyword>
<gene>
    <name evidence="3" type="ORF">SsS58_01658</name>
</gene>
<feature type="transmembrane region" description="Helical" evidence="1">
    <location>
        <begin position="134"/>
        <end position="156"/>
    </location>
</feature>
<proteinExistence type="predicted"/>
<evidence type="ECO:0000259" key="2">
    <source>
        <dbReference type="Pfam" id="PF20182"/>
    </source>
</evidence>
<sequence>MNTPTLVAGSLWLVTVWRLPSIRHSHKQRSLALTFAALAAAMTFEVPAVKAVISHTAGVTSLTPLLKHLLGVTSAAFLLDFIVAVVRPQGLARRTRLAAIAVTLPLMVLFYAMANWMPGGPVRVGEGVRAIYPVLYTAVFTLYIGIAMFVATWLFLSGVRHSRTLLGRAGLGLMGLGTLLGSLYALQRVGFVTLNLTTGVRYPTLEYQISTALKQLAILSIALGSCLPPLSVAVEYVRSWIMLRRLQPLWKRLADAAPHVVLSTSVPKRRVGFRLERCVIEIEDACLALREYVSADVRERARALAFQKGVSEQEVDAVSEAAWLRVAASAARTGKQLEGVEHPPLGVTGRDRPSELAWLHAVSRADASSPVVAEFTRQEVALASLSAGGPGKDSSHDN</sequence>
<keyword evidence="1" id="KW-1133">Transmembrane helix</keyword>
<reference evidence="3 4" key="2">
    <citation type="journal article" date="2016" name="Genome Announc.">
        <title>Draft Genome Sequences of Streptomyces scabiei S58, Streptomyces turgidiscabies T45, and Streptomyces acidiscabies a10, the Pathogens of Potato Common Scab, Isolated in Japan.</title>
        <authorList>
            <person name="Tomihama T."/>
            <person name="Nishi Y."/>
            <person name="Sakai M."/>
            <person name="Ikenaga M."/>
            <person name="Okubo T."/>
            <person name="Ikeda S."/>
        </authorList>
    </citation>
    <scope>NUCLEOTIDE SEQUENCE [LARGE SCALE GENOMIC DNA]</scope>
    <source>
        <strain evidence="3 4">S58</strain>
    </source>
</reference>
<dbReference type="InterPro" id="IPR046675">
    <property type="entry name" value="DUF6545"/>
</dbReference>
<dbReference type="RefSeq" id="WP_013000977.1">
    <property type="nucleotide sequence ID" value="NZ_BCMM01000005.1"/>
</dbReference>
<dbReference type="NCBIfam" id="NF042915">
    <property type="entry name" value="MAB_1171c_fam"/>
    <property type="match status" value="1"/>
</dbReference>
<evidence type="ECO:0000313" key="3">
    <source>
        <dbReference type="EMBL" id="GAQ61309.1"/>
    </source>
</evidence>
<feature type="domain" description="DUF6545" evidence="2">
    <location>
        <begin position="237"/>
        <end position="365"/>
    </location>
</feature>
<protein>
    <recommendedName>
        <fullName evidence="2">DUF6545 domain-containing protein</fullName>
    </recommendedName>
</protein>
<dbReference type="OMA" id="CLALREY"/>
<feature type="transmembrane region" description="Helical" evidence="1">
    <location>
        <begin position="216"/>
        <end position="237"/>
    </location>
</feature>
<dbReference type="Pfam" id="PF20182">
    <property type="entry name" value="DUF6545"/>
    <property type="match status" value="1"/>
</dbReference>
<feature type="transmembrane region" description="Helical" evidence="1">
    <location>
        <begin position="97"/>
        <end position="114"/>
    </location>
</feature>
<name>A0A100JKP1_STRSC</name>
<dbReference type="OrthoDB" id="3685619at2"/>
<evidence type="ECO:0000256" key="1">
    <source>
        <dbReference type="SAM" id="Phobius"/>
    </source>
</evidence>
<keyword evidence="1" id="KW-0472">Membrane</keyword>
<evidence type="ECO:0000313" key="4">
    <source>
        <dbReference type="Proteomes" id="UP000067448"/>
    </source>
</evidence>
<dbReference type="EMBL" id="BCMM01000005">
    <property type="protein sequence ID" value="GAQ61309.1"/>
    <property type="molecule type" value="Genomic_DNA"/>
</dbReference>
<comment type="caution">
    <text evidence="3">The sequence shown here is derived from an EMBL/GenBank/DDBJ whole genome shotgun (WGS) entry which is preliminary data.</text>
</comment>
<feature type="transmembrane region" description="Helical" evidence="1">
    <location>
        <begin position="65"/>
        <end position="85"/>
    </location>
</feature>
<dbReference type="GeneID" id="79930796"/>
<reference evidence="4" key="3">
    <citation type="submission" date="2016-02" db="EMBL/GenBank/DDBJ databases">
        <title>Draft genome of pathogenic Streptomyces sp. in Japan.</title>
        <authorList>
            <person name="Tomihama T."/>
            <person name="Ikenaga M."/>
            <person name="Sakai M."/>
            <person name="Okubo T."/>
            <person name="Ikeda S."/>
        </authorList>
    </citation>
    <scope>NUCLEOTIDE SEQUENCE [LARGE SCALE GENOMIC DNA]</scope>
    <source>
        <strain evidence="4">S58</strain>
    </source>
</reference>
<dbReference type="InterPro" id="IPR050039">
    <property type="entry name" value="MAB_1171c-like"/>
</dbReference>
<organism evidence="3 4">
    <name type="scientific">Streptomyces scabiei</name>
    <dbReference type="NCBI Taxonomy" id="1930"/>
    <lineage>
        <taxon>Bacteria</taxon>
        <taxon>Bacillati</taxon>
        <taxon>Actinomycetota</taxon>
        <taxon>Actinomycetes</taxon>
        <taxon>Kitasatosporales</taxon>
        <taxon>Streptomycetaceae</taxon>
        <taxon>Streptomyces</taxon>
    </lineage>
</organism>
<feature type="transmembrane region" description="Helical" evidence="1">
    <location>
        <begin position="165"/>
        <end position="186"/>
    </location>
</feature>
<dbReference type="AlphaFoldDB" id="A0A100JKP1"/>
<dbReference type="Proteomes" id="UP000067448">
    <property type="component" value="Unassembled WGS sequence"/>
</dbReference>
<reference evidence="4" key="1">
    <citation type="submission" date="2015-11" db="EMBL/GenBank/DDBJ databases">
        <authorList>
            <consortium name="Cross-ministerial Strategic Innovation Promotion Program (SIP) consortium"/>
            <person name="Tomihama T."/>
            <person name="Ikenaga M."/>
            <person name="Sakai M."/>
            <person name="Okubo T."/>
            <person name="Ikeda S."/>
        </authorList>
    </citation>
    <scope>NUCLEOTIDE SEQUENCE [LARGE SCALE GENOMIC DNA]</scope>
    <source>
        <strain evidence="4">S58</strain>
    </source>
</reference>